<keyword evidence="3" id="KW-0479">Metal-binding</keyword>
<dbReference type="InterPro" id="IPR023298">
    <property type="entry name" value="ATPase_P-typ_TM_dom_sf"/>
</dbReference>
<dbReference type="RefSeq" id="WP_008673414.1">
    <property type="nucleotide sequence ID" value="NZ_ANOH01000014.1"/>
</dbReference>
<dbReference type="Gene3D" id="3.40.1110.10">
    <property type="entry name" value="Calcium-transporting ATPase, cytoplasmic domain N"/>
    <property type="match status" value="1"/>
</dbReference>
<dbReference type="InterPro" id="IPR021993">
    <property type="entry name" value="ATPase-cat-bd"/>
</dbReference>
<dbReference type="CDD" id="cd00371">
    <property type="entry name" value="HMA"/>
    <property type="match status" value="1"/>
</dbReference>
<sequence length="674" mass="72387">MIEQSNAPDKIRERVTRPCIHCGEPSDSYADQPAEEIFCCNGCRGAYELIHGWGLESFYGLRDQLGSGASTRVKDQSSRYDVFDNEEFLGPSKPKLQDDGLLSTELAVHGLHCAACAWLIENAALRTPGWNVARVKMSDHTMRIVFDPTATTLSSIARLLDRLGYELAPISTERDQHFQNENRRHLIQIALAGFCAANAMWIAVALYAGEAYGVAAEHRFFMRMIGTGLGVAAVLFPGRTFFTGALASLKTRVPHMDLPVALGLTVGTVVGTVNAITGEGHLYFDSLAVLVFLLLIGRWIQFHQQHRAAKAVDLLLRITPRHATRVNPDQTTDTVLVDALQKDDLVRVGAGENIPVDGEIVDGSTSIDRSLLTGESLPVDAGAGEEVSAGTLNLQRPIDVRVIATGRDSRIGKVMRSVEDATSEKIPIVQFADSVGGIFVVVVSLLAAGSFLWWAPQGWSLAASHATALLIVACPCALALATPLAIAVSLGRAAKHKVLIRDGNTFGQLARGGTIWFDKTGTLTSGRPDGKLVWGSPTAVVLAGAVERQCNHPVADALVRMATKSGREMPADAVLEKVDRQGVVGRIGQHEIMVGSAGFFRNQGFGLGQEVQDAIEECTRTASSPILVSVGGIVEAVIGISDPLKPDAHETIELLRKKRFRVGILSGDHPDIVS</sequence>
<dbReference type="Pfam" id="PF00403">
    <property type="entry name" value="HMA"/>
    <property type="match status" value="1"/>
</dbReference>
<evidence type="ECO:0000259" key="7">
    <source>
        <dbReference type="PROSITE" id="PS50846"/>
    </source>
</evidence>
<dbReference type="InterPro" id="IPR023214">
    <property type="entry name" value="HAD_sf"/>
</dbReference>
<organism evidence="8 9">
    <name type="scientific">Rhodopirellula sallentina SM41</name>
    <dbReference type="NCBI Taxonomy" id="1263870"/>
    <lineage>
        <taxon>Bacteria</taxon>
        <taxon>Pseudomonadati</taxon>
        <taxon>Planctomycetota</taxon>
        <taxon>Planctomycetia</taxon>
        <taxon>Pirellulales</taxon>
        <taxon>Pirellulaceae</taxon>
        <taxon>Rhodopirellula</taxon>
    </lineage>
</organism>
<dbReference type="Pfam" id="PF00122">
    <property type="entry name" value="E1-E2_ATPase"/>
    <property type="match status" value="1"/>
</dbReference>
<dbReference type="InterPro" id="IPR001757">
    <property type="entry name" value="P_typ_ATPase"/>
</dbReference>
<dbReference type="InterPro" id="IPR008250">
    <property type="entry name" value="ATPase_P-typ_transduc_dom_A_sf"/>
</dbReference>
<keyword evidence="4 6" id="KW-1133">Transmembrane helix</keyword>
<protein>
    <submittedName>
        <fullName evidence="8">Heavy metal translocating p-type atpase</fullName>
    </submittedName>
</protein>
<dbReference type="InterPro" id="IPR059000">
    <property type="entry name" value="ATPase_P-type_domA"/>
</dbReference>
<feature type="domain" description="HMA" evidence="7">
    <location>
        <begin position="102"/>
        <end position="168"/>
    </location>
</feature>
<dbReference type="InterPro" id="IPR018303">
    <property type="entry name" value="ATPase_P-typ_P_site"/>
</dbReference>
<evidence type="ECO:0000256" key="5">
    <source>
        <dbReference type="ARBA" id="ARBA00023136"/>
    </source>
</evidence>
<dbReference type="NCBIfam" id="TIGR01494">
    <property type="entry name" value="ATPase_P-type"/>
    <property type="match status" value="1"/>
</dbReference>
<evidence type="ECO:0000256" key="4">
    <source>
        <dbReference type="ARBA" id="ARBA00022989"/>
    </source>
</evidence>
<feature type="transmembrane region" description="Helical" evidence="6">
    <location>
        <begin position="467"/>
        <end position="491"/>
    </location>
</feature>
<dbReference type="InterPro" id="IPR006121">
    <property type="entry name" value="HMA_dom"/>
</dbReference>
<dbReference type="Pfam" id="PF12156">
    <property type="entry name" value="ATPase-cat_bd"/>
    <property type="match status" value="1"/>
</dbReference>
<dbReference type="SUPFAM" id="SSF81665">
    <property type="entry name" value="Calcium ATPase, transmembrane domain M"/>
    <property type="match status" value="1"/>
</dbReference>
<dbReference type="InterPro" id="IPR036412">
    <property type="entry name" value="HAD-like_sf"/>
</dbReference>
<dbReference type="PANTHER" id="PTHR46594">
    <property type="entry name" value="P-TYPE CATION-TRANSPORTING ATPASE"/>
    <property type="match status" value="1"/>
</dbReference>
<evidence type="ECO:0000256" key="3">
    <source>
        <dbReference type="ARBA" id="ARBA00022723"/>
    </source>
</evidence>
<dbReference type="SUPFAM" id="SSF56784">
    <property type="entry name" value="HAD-like"/>
    <property type="match status" value="1"/>
</dbReference>
<dbReference type="AlphaFoldDB" id="M5UQV7"/>
<name>M5UQV7_9BACT</name>
<proteinExistence type="predicted"/>
<evidence type="ECO:0000256" key="1">
    <source>
        <dbReference type="ARBA" id="ARBA00004370"/>
    </source>
</evidence>
<dbReference type="GO" id="GO:0046872">
    <property type="term" value="F:metal ion binding"/>
    <property type="evidence" value="ECO:0007669"/>
    <property type="project" value="UniProtKB-KW"/>
</dbReference>
<feature type="transmembrane region" description="Helical" evidence="6">
    <location>
        <begin position="220"/>
        <end position="238"/>
    </location>
</feature>
<dbReference type="PRINTS" id="PR00119">
    <property type="entry name" value="CATATPASE"/>
</dbReference>
<dbReference type="OrthoDB" id="211392at2"/>
<dbReference type="GO" id="GO:0016887">
    <property type="term" value="F:ATP hydrolysis activity"/>
    <property type="evidence" value="ECO:0007669"/>
    <property type="project" value="InterPro"/>
</dbReference>
<dbReference type="GO" id="GO:0005524">
    <property type="term" value="F:ATP binding"/>
    <property type="evidence" value="ECO:0007669"/>
    <property type="project" value="InterPro"/>
</dbReference>
<dbReference type="SUPFAM" id="SSF81660">
    <property type="entry name" value="Metal cation-transporting ATPase, ATP-binding domain N"/>
    <property type="match status" value="1"/>
</dbReference>
<keyword evidence="2 6" id="KW-0812">Transmembrane</keyword>
<comment type="subcellular location">
    <subcellularLocation>
        <location evidence="1">Membrane</location>
    </subcellularLocation>
</comment>
<comment type="caution">
    <text evidence="8">The sequence shown here is derived from an EMBL/GenBank/DDBJ whole genome shotgun (WGS) entry which is preliminary data.</text>
</comment>
<dbReference type="SUPFAM" id="SSF81653">
    <property type="entry name" value="Calcium ATPase, transduction domain A"/>
    <property type="match status" value="1"/>
</dbReference>
<dbReference type="Gene3D" id="3.30.70.100">
    <property type="match status" value="1"/>
</dbReference>
<dbReference type="EMBL" id="ANOH01000014">
    <property type="protein sequence ID" value="EMI58373.1"/>
    <property type="molecule type" value="Genomic_DNA"/>
</dbReference>
<feature type="transmembrane region" description="Helical" evidence="6">
    <location>
        <begin position="258"/>
        <end position="276"/>
    </location>
</feature>
<feature type="transmembrane region" description="Helical" evidence="6">
    <location>
        <begin position="186"/>
        <end position="208"/>
    </location>
</feature>
<dbReference type="Pfam" id="PF00702">
    <property type="entry name" value="Hydrolase"/>
    <property type="match status" value="1"/>
</dbReference>
<feature type="non-terminal residue" evidence="8">
    <location>
        <position position="674"/>
    </location>
</feature>
<reference evidence="8 9" key="1">
    <citation type="journal article" date="2013" name="Mar. Genomics">
        <title>Expression of sulfatases in Rhodopirellula baltica and the diversity of sulfatases in the genus Rhodopirellula.</title>
        <authorList>
            <person name="Wegner C.E."/>
            <person name="Richter-Heitmann T."/>
            <person name="Klindworth A."/>
            <person name="Klockow C."/>
            <person name="Richter M."/>
            <person name="Achstetter T."/>
            <person name="Glockner F.O."/>
            <person name="Harder J."/>
        </authorList>
    </citation>
    <scope>NUCLEOTIDE SEQUENCE [LARGE SCALE GENOMIC DNA]</scope>
    <source>
        <strain evidence="8 9">SM41</strain>
    </source>
</reference>
<gene>
    <name evidence="8" type="ORF">RSSM_00197</name>
</gene>
<dbReference type="Gene3D" id="3.40.50.1000">
    <property type="entry name" value="HAD superfamily/HAD-like"/>
    <property type="match status" value="1"/>
</dbReference>
<dbReference type="PROSITE" id="PS00154">
    <property type="entry name" value="ATPASE_E1_E2"/>
    <property type="match status" value="1"/>
</dbReference>
<evidence type="ECO:0000256" key="6">
    <source>
        <dbReference type="SAM" id="Phobius"/>
    </source>
</evidence>
<dbReference type="GO" id="GO:0016020">
    <property type="term" value="C:membrane"/>
    <property type="evidence" value="ECO:0007669"/>
    <property type="project" value="UniProtKB-SubCell"/>
</dbReference>
<accession>M5UQV7</accession>
<dbReference type="InterPro" id="IPR036163">
    <property type="entry name" value="HMA_dom_sf"/>
</dbReference>
<keyword evidence="5 6" id="KW-0472">Membrane</keyword>
<dbReference type="PANTHER" id="PTHR46594:SF4">
    <property type="entry name" value="P-TYPE CATION-TRANSPORTING ATPASE"/>
    <property type="match status" value="1"/>
</dbReference>
<evidence type="ECO:0000313" key="8">
    <source>
        <dbReference type="EMBL" id="EMI58373.1"/>
    </source>
</evidence>
<feature type="transmembrane region" description="Helical" evidence="6">
    <location>
        <begin position="435"/>
        <end position="455"/>
    </location>
</feature>
<feature type="transmembrane region" description="Helical" evidence="6">
    <location>
        <begin position="282"/>
        <end position="300"/>
    </location>
</feature>
<dbReference type="SUPFAM" id="SSF55008">
    <property type="entry name" value="HMA, heavy metal-associated domain"/>
    <property type="match status" value="1"/>
</dbReference>
<keyword evidence="9" id="KW-1185">Reference proteome</keyword>
<evidence type="ECO:0000256" key="2">
    <source>
        <dbReference type="ARBA" id="ARBA00022692"/>
    </source>
</evidence>
<dbReference type="Proteomes" id="UP000011885">
    <property type="component" value="Unassembled WGS sequence"/>
</dbReference>
<dbReference type="InterPro" id="IPR023299">
    <property type="entry name" value="ATPase_P-typ_cyto_dom_N"/>
</dbReference>
<dbReference type="Gene3D" id="2.70.150.10">
    <property type="entry name" value="Calcium-transporting ATPase, cytoplasmic transduction domain A"/>
    <property type="match status" value="1"/>
</dbReference>
<evidence type="ECO:0000313" key="9">
    <source>
        <dbReference type="Proteomes" id="UP000011885"/>
    </source>
</evidence>
<dbReference type="PROSITE" id="PS50846">
    <property type="entry name" value="HMA_2"/>
    <property type="match status" value="1"/>
</dbReference>